<evidence type="ECO:0000256" key="2">
    <source>
        <dbReference type="ARBA" id="ARBA00022448"/>
    </source>
</evidence>
<evidence type="ECO:0000256" key="5">
    <source>
        <dbReference type="ARBA" id="ARBA00022692"/>
    </source>
</evidence>
<keyword evidence="8 12" id="KW-0798">TonB box</keyword>
<evidence type="ECO:0000313" key="17">
    <source>
        <dbReference type="EMBL" id="TRW17204.1"/>
    </source>
</evidence>
<dbReference type="PROSITE" id="PS52016">
    <property type="entry name" value="TONB_DEPENDENT_REC_3"/>
    <property type="match status" value="1"/>
</dbReference>
<keyword evidence="9 11" id="KW-0472">Membrane</keyword>
<keyword evidence="3 11" id="KW-1134">Transmembrane beta strand</keyword>
<sequence length="820" mass="88586">MNYQISALTLVASLLAGTAAVAQTAAPSGPPPEAQNSAQPANTGVDEGDIIVTATRRESSLQKTPIAISAFSQATLDRQQVRDITDLARFVPSLQFSQQGDQSAVVLTLRGIGNDSAYTEVADPEVAIYIDGVYSPRSQGASVLAYDLERIEVLRGPQGTLFGRNATVGALSFVSAKPNFDGVSGYVEAIAGDYQRFGARGALNLPLSDTLALRIGFATERNDGYADFQPAPNAPGIDPAAFVTSGKKYYARDQSSARVSLLWKPSDRLTWNLSAEGFLDKGAPVIGLLQTPRPGTKRWSTLSDTAPDTDRYSVAVRSNIDYSITDGITATYIAGFSRIGGSTRTDADAGALPPTGGFDPADPTKLLFLGGFGENATIASRFDFMSHEFQLKSAGEQAFDWIAGVYYSHEKNYIRFDVDQRDGYRFGGTRAFVGSFIQANRQIDSLAGFGQLTWNVSDALRATGGLRYTHDKKEDIGGRNVTAFGCPATGPCNVNIFGQFPNATAAELVALLNAQGGAFSISNNDVKGSWNKLSWLARVDADLAQDTLGYASVSTGFKGGNIQDGGETTDPETITNYEVGIKTRLFDRRLTLNLAAYYSDFKDYQVNQVRNTRDSAGNVIASQIVTENAEGATAYGFEAEAVANFTDDDRLQLAATVQKTKLKTLITVDGRFDDAGNVANQRDLEGNELAHAPRFSATATYEHDFHLAGGGTITPRGTIHYETRSWLSFFNGDRTNRVVGGVPVNYGTDFDKQKSYSRSDFALRYTAPEDKWLLEAFVQNIEDGKIRTNASTFGPTRYAPVFLSNLQPPRTFGARARLNF</sequence>
<dbReference type="Proteomes" id="UP000317894">
    <property type="component" value="Unassembled WGS sequence"/>
</dbReference>
<dbReference type="Pfam" id="PF00593">
    <property type="entry name" value="TonB_dep_Rec_b-barrel"/>
    <property type="match status" value="1"/>
</dbReference>
<keyword evidence="5 11" id="KW-0812">Transmembrane</keyword>
<name>A0A552UG61_9SPHN</name>
<evidence type="ECO:0000256" key="4">
    <source>
        <dbReference type="ARBA" id="ARBA00022496"/>
    </source>
</evidence>
<proteinExistence type="inferred from homology"/>
<evidence type="ECO:0000256" key="1">
    <source>
        <dbReference type="ARBA" id="ARBA00004571"/>
    </source>
</evidence>
<keyword evidence="18" id="KW-1185">Reference proteome</keyword>
<dbReference type="PANTHER" id="PTHR32552:SF81">
    <property type="entry name" value="TONB-DEPENDENT OUTER MEMBRANE RECEPTOR"/>
    <property type="match status" value="1"/>
</dbReference>
<keyword evidence="4" id="KW-0410">Iron transport</keyword>
<reference evidence="17 18" key="1">
    <citation type="submission" date="2019-07" db="EMBL/GenBank/DDBJ databases">
        <title>Novel species isolated from glacier.</title>
        <authorList>
            <person name="Liu Q."/>
            <person name="Xin Y.-H."/>
        </authorList>
    </citation>
    <scope>NUCLEOTIDE SEQUENCE [LARGE SCALE GENOMIC DNA]</scope>
    <source>
        <strain evidence="17 18">LB1R16</strain>
    </source>
</reference>
<protein>
    <submittedName>
        <fullName evidence="17">TonB-dependent receptor</fullName>
    </submittedName>
</protein>
<keyword evidence="2 11" id="KW-0813">Transport</keyword>
<dbReference type="InterPro" id="IPR036942">
    <property type="entry name" value="Beta-barrel_TonB_sf"/>
</dbReference>
<accession>A0A552UG61</accession>
<keyword evidence="14" id="KW-0732">Signal</keyword>
<dbReference type="Pfam" id="PF07715">
    <property type="entry name" value="Plug"/>
    <property type="match status" value="1"/>
</dbReference>
<feature type="domain" description="TonB-dependent receptor-like beta-barrel" evidence="15">
    <location>
        <begin position="295"/>
        <end position="781"/>
    </location>
</feature>
<evidence type="ECO:0000256" key="7">
    <source>
        <dbReference type="ARBA" id="ARBA00023065"/>
    </source>
</evidence>
<keyword evidence="10 11" id="KW-0998">Cell outer membrane</keyword>
<evidence type="ECO:0000313" key="18">
    <source>
        <dbReference type="Proteomes" id="UP000317894"/>
    </source>
</evidence>
<dbReference type="InterPro" id="IPR012910">
    <property type="entry name" value="Plug_dom"/>
</dbReference>
<dbReference type="GO" id="GO:0006826">
    <property type="term" value="P:iron ion transport"/>
    <property type="evidence" value="ECO:0007669"/>
    <property type="project" value="UniProtKB-KW"/>
</dbReference>
<evidence type="ECO:0000256" key="12">
    <source>
        <dbReference type="RuleBase" id="RU003357"/>
    </source>
</evidence>
<dbReference type="OrthoDB" id="7614057at2"/>
<organism evidence="17 18">
    <name type="scientific">Glacieibacterium frigidum</name>
    <dbReference type="NCBI Taxonomy" id="2593303"/>
    <lineage>
        <taxon>Bacteria</taxon>
        <taxon>Pseudomonadati</taxon>
        <taxon>Pseudomonadota</taxon>
        <taxon>Alphaproteobacteria</taxon>
        <taxon>Sphingomonadales</taxon>
        <taxon>Sphingosinicellaceae</taxon>
        <taxon>Glacieibacterium</taxon>
    </lineage>
</organism>
<feature type="domain" description="TonB-dependent receptor plug" evidence="16">
    <location>
        <begin position="61"/>
        <end position="169"/>
    </location>
</feature>
<dbReference type="Gene3D" id="2.40.170.20">
    <property type="entry name" value="TonB-dependent receptor, beta-barrel domain"/>
    <property type="match status" value="1"/>
</dbReference>
<dbReference type="EMBL" id="VJWA01000001">
    <property type="protein sequence ID" value="TRW17204.1"/>
    <property type="molecule type" value="Genomic_DNA"/>
</dbReference>
<evidence type="ECO:0000256" key="11">
    <source>
        <dbReference type="PROSITE-ProRule" id="PRU01360"/>
    </source>
</evidence>
<dbReference type="SUPFAM" id="SSF56935">
    <property type="entry name" value="Porins"/>
    <property type="match status" value="1"/>
</dbReference>
<evidence type="ECO:0000259" key="16">
    <source>
        <dbReference type="Pfam" id="PF07715"/>
    </source>
</evidence>
<dbReference type="InterPro" id="IPR000531">
    <property type="entry name" value="Beta-barrel_TonB"/>
</dbReference>
<evidence type="ECO:0000256" key="8">
    <source>
        <dbReference type="ARBA" id="ARBA00023077"/>
    </source>
</evidence>
<keyword evidence="7" id="KW-0406">Ion transport</keyword>
<keyword evidence="6" id="KW-0408">Iron</keyword>
<comment type="subcellular location">
    <subcellularLocation>
        <location evidence="1 11">Cell outer membrane</location>
        <topology evidence="1 11">Multi-pass membrane protein</topology>
    </subcellularLocation>
</comment>
<feature type="signal peptide" evidence="14">
    <location>
        <begin position="1"/>
        <end position="22"/>
    </location>
</feature>
<dbReference type="RefSeq" id="WP_143554749.1">
    <property type="nucleotide sequence ID" value="NZ_VJWA01000001.1"/>
</dbReference>
<feature type="region of interest" description="Disordered" evidence="13">
    <location>
        <begin position="24"/>
        <end position="45"/>
    </location>
</feature>
<comment type="similarity">
    <text evidence="11 12">Belongs to the TonB-dependent receptor family.</text>
</comment>
<gene>
    <name evidence="17" type="ORF">FMM06_03125</name>
</gene>
<dbReference type="GO" id="GO:0009279">
    <property type="term" value="C:cell outer membrane"/>
    <property type="evidence" value="ECO:0007669"/>
    <property type="project" value="UniProtKB-SubCell"/>
</dbReference>
<evidence type="ECO:0000256" key="3">
    <source>
        <dbReference type="ARBA" id="ARBA00022452"/>
    </source>
</evidence>
<dbReference type="PANTHER" id="PTHR32552">
    <property type="entry name" value="FERRICHROME IRON RECEPTOR-RELATED"/>
    <property type="match status" value="1"/>
</dbReference>
<dbReference type="InterPro" id="IPR039426">
    <property type="entry name" value="TonB-dep_rcpt-like"/>
</dbReference>
<evidence type="ECO:0000256" key="10">
    <source>
        <dbReference type="ARBA" id="ARBA00023237"/>
    </source>
</evidence>
<evidence type="ECO:0000259" key="15">
    <source>
        <dbReference type="Pfam" id="PF00593"/>
    </source>
</evidence>
<evidence type="ECO:0000256" key="6">
    <source>
        <dbReference type="ARBA" id="ARBA00023004"/>
    </source>
</evidence>
<evidence type="ECO:0000256" key="13">
    <source>
        <dbReference type="SAM" id="MobiDB-lite"/>
    </source>
</evidence>
<feature type="chain" id="PRO_5021773906" evidence="14">
    <location>
        <begin position="23"/>
        <end position="820"/>
    </location>
</feature>
<comment type="caution">
    <text evidence="17">The sequence shown here is derived from an EMBL/GenBank/DDBJ whole genome shotgun (WGS) entry which is preliminary data.</text>
</comment>
<evidence type="ECO:0000256" key="14">
    <source>
        <dbReference type="SAM" id="SignalP"/>
    </source>
</evidence>
<keyword evidence="17" id="KW-0675">Receptor</keyword>
<evidence type="ECO:0000256" key="9">
    <source>
        <dbReference type="ARBA" id="ARBA00023136"/>
    </source>
</evidence>
<dbReference type="AlphaFoldDB" id="A0A552UG61"/>